<accession>A0A1T0CCX0</accession>
<evidence type="ECO:0000256" key="1">
    <source>
        <dbReference type="ARBA" id="ARBA00004533"/>
    </source>
</evidence>
<keyword evidence="8" id="KW-0653">Protein transport</keyword>
<dbReference type="RefSeq" id="WP_240494921.1">
    <property type="nucleotide sequence ID" value="NZ_MUYT01000009.1"/>
</dbReference>
<evidence type="ECO:0000313" key="14">
    <source>
        <dbReference type="Proteomes" id="UP000191094"/>
    </source>
</evidence>
<evidence type="ECO:0000256" key="3">
    <source>
        <dbReference type="ARBA" id="ARBA00021563"/>
    </source>
</evidence>
<comment type="similarity">
    <text evidence="2">Belongs to the GSP N family.</text>
</comment>
<comment type="caution">
    <text evidence="13">The sequence shown here is derived from an EMBL/GenBank/DDBJ whole genome shotgun (WGS) entry which is preliminary data.</text>
</comment>
<dbReference type="AlphaFoldDB" id="A0A1T0CCX0"/>
<dbReference type="EMBL" id="MUYT01000009">
    <property type="protein sequence ID" value="OOS20176.1"/>
    <property type="molecule type" value="Genomic_DNA"/>
</dbReference>
<feature type="region of interest" description="Disordered" evidence="11">
    <location>
        <begin position="296"/>
        <end position="322"/>
    </location>
</feature>
<evidence type="ECO:0000256" key="8">
    <source>
        <dbReference type="ARBA" id="ARBA00022927"/>
    </source>
</evidence>
<evidence type="ECO:0000256" key="6">
    <source>
        <dbReference type="ARBA" id="ARBA00022519"/>
    </source>
</evidence>
<evidence type="ECO:0000256" key="5">
    <source>
        <dbReference type="ARBA" id="ARBA00022475"/>
    </source>
</evidence>
<evidence type="ECO:0000256" key="7">
    <source>
        <dbReference type="ARBA" id="ARBA00022692"/>
    </source>
</evidence>
<comment type="subcellular location">
    <subcellularLocation>
        <location evidence="1">Cell inner membrane</location>
    </subcellularLocation>
</comment>
<dbReference type="Proteomes" id="UP000191094">
    <property type="component" value="Unassembled WGS sequence"/>
</dbReference>
<evidence type="ECO:0000256" key="11">
    <source>
        <dbReference type="SAM" id="MobiDB-lite"/>
    </source>
</evidence>
<evidence type="ECO:0000256" key="4">
    <source>
        <dbReference type="ARBA" id="ARBA00022448"/>
    </source>
</evidence>
<dbReference type="STRING" id="90241.B0682_07140"/>
<keyword evidence="12" id="KW-1133">Transmembrane helix</keyword>
<proteinExistence type="inferred from homology"/>
<evidence type="ECO:0000256" key="12">
    <source>
        <dbReference type="SAM" id="Phobius"/>
    </source>
</evidence>
<keyword evidence="5" id="KW-1003">Cell membrane</keyword>
<dbReference type="InterPro" id="IPR022792">
    <property type="entry name" value="T2SS_protein-GspN"/>
</dbReference>
<evidence type="ECO:0000256" key="9">
    <source>
        <dbReference type="ARBA" id="ARBA00023136"/>
    </source>
</evidence>
<dbReference type="GO" id="GO:0005886">
    <property type="term" value="C:plasma membrane"/>
    <property type="evidence" value="ECO:0007669"/>
    <property type="project" value="UniProtKB-SubCell"/>
</dbReference>
<organism evidence="13 14">
    <name type="scientific">Lwoffella lincolnii</name>
    <dbReference type="NCBI Taxonomy" id="90241"/>
    <lineage>
        <taxon>Bacteria</taxon>
        <taxon>Pseudomonadati</taxon>
        <taxon>Pseudomonadota</taxon>
        <taxon>Gammaproteobacteria</taxon>
        <taxon>Moraxellales</taxon>
        <taxon>Moraxellaceae</taxon>
        <taxon>Lwoffella</taxon>
    </lineage>
</organism>
<keyword evidence="9 12" id="KW-0472">Membrane</keyword>
<reference evidence="13 14" key="1">
    <citation type="submission" date="2017-02" db="EMBL/GenBank/DDBJ databases">
        <title>Draft genome sequence of Moraxella lincolnii CCUG 9405T type strain.</title>
        <authorList>
            <person name="Salva-Serra F."/>
            <person name="Engstrom-Jakobsson H."/>
            <person name="Thorell K."/>
            <person name="Jaen-Luchoro D."/>
            <person name="Gonzales-Siles L."/>
            <person name="Karlsson R."/>
            <person name="Yazdan S."/>
            <person name="Boulund F."/>
            <person name="Johnning A."/>
            <person name="Engstrand L."/>
            <person name="Kristiansson E."/>
            <person name="Moore E."/>
        </authorList>
    </citation>
    <scope>NUCLEOTIDE SEQUENCE [LARGE SCALE GENOMIC DNA]</scope>
    <source>
        <strain evidence="13 14">CCUG 9405</strain>
    </source>
</reference>
<dbReference type="GO" id="GO:0015627">
    <property type="term" value="C:type II protein secretion system complex"/>
    <property type="evidence" value="ECO:0007669"/>
    <property type="project" value="InterPro"/>
</dbReference>
<protein>
    <recommendedName>
        <fullName evidence="3">Type II secretion system protein N</fullName>
    </recommendedName>
    <alternativeName>
        <fullName evidence="10">General secretion pathway protein N</fullName>
    </alternativeName>
</protein>
<dbReference type="GO" id="GO:0015628">
    <property type="term" value="P:protein secretion by the type II secretion system"/>
    <property type="evidence" value="ECO:0007669"/>
    <property type="project" value="InterPro"/>
</dbReference>
<keyword evidence="6" id="KW-0997">Cell inner membrane</keyword>
<evidence type="ECO:0000256" key="2">
    <source>
        <dbReference type="ARBA" id="ARBA00007208"/>
    </source>
</evidence>
<name>A0A1T0CCX0_9GAMM</name>
<feature type="compositionally biased region" description="Basic and acidic residues" evidence="11">
    <location>
        <begin position="296"/>
        <end position="310"/>
    </location>
</feature>
<gene>
    <name evidence="13" type="ORF">B0682_07140</name>
</gene>
<keyword evidence="14" id="KW-1185">Reference proteome</keyword>
<keyword evidence="4" id="KW-0813">Transport</keyword>
<sequence>MLSSKSKSKSKFRAKANDSANSQSLTARPSVLWWLIGLVLLCLCVLMQMPASWVVQKFLGDDDHIQWVSGNLWQGSLSWQMPMQGKPPLVGSVDWQWQPSQLLLARLGADVQVVSGGTRLQGKVARGIGKWRMVDINGRIGADTLQTLVAWQVPNAPIEVKQVSLVYDKQMGFNKADGMMSWVGGELSYPSGGRVFEMTLPAMTAQLTSKKTKTDNVANTTATNGKQHALHLQLLDEDSKRLGALLVDADGMVDVSLTQRLLEHVPDYQGSAPKDSVVVAVRQPLILGVLSHTHNPDGHNLDAHSPDTHNFDAPPVEQGEGL</sequence>
<evidence type="ECO:0000313" key="13">
    <source>
        <dbReference type="EMBL" id="OOS20176.1"/>
    </source>
</evidence>
<feature type="transmembrane region" description="Helical" evidence="12">
    <location>
        <begin position="31"/>
        <end position="49"/>
    </location>
</feature>
<dbReference type="Pfam" id="PF01203">
    <property type="entry name" value="T2SSN"/>
    <property type="match status" value="1"/>
</dbReference>
<keyword evidence="7 12" id="KW-0812">Transmembrane</keyword>
<evidence type="ECO:0000256" key="10">
    <source>
        <dbReference type="ARBA" id="ARBA00030772"/>
    </source>
</evidence>